<proteinExistence type="predicted"/>
<keyword evidence="2" id="KW-1185">Reference proteome</keyword>
<accession>A0AAV8VNW0</accession>
<dbReference type="AlphaFoldDB" id="A0AAV8VNW0"/>
<name>A0AAV8VNW0_9CUCU</name>
<sequence length="122" mass="13828">MLEIFLHSFPTNKKLPRYLARSDVGAISRERGQSSTPLLFLARGPQCLPFRLGLFQLPLIIYLLLDIWGLEKPVGTYVPVRLFLVAAPWFLDDSRTWGIGKEAMALICLTGLSRVTRRQDKA</sequence>
<organism evidence="1 2">
    <name type="scientific">Exocentrus adspersus</name>
    <dbReference type="NCBI Taxonomy" id="1586481"/>
    <lineage>
        <taxon>Eukaryota</taxon>
        <taxon>Metazoa</taxon>
        <taxon>Ecdysozoa</taxon>
        <taxon>Arthropoda</taxon>
        <taxon>Hexapoda</taxon>
        <taxon>Insecta</taxon>
        <taxon>Pterygota</taxon>
        <taxon>Neoptera</taxon>
        <taxon>Endopterygota</taxon>
        <taxon>Coleoptera</taxon>
        <taxon>Polyphaga</taxon>
        <taxon>Cucujiformia</taxon>
        <taxon>Chrysomeloidea</taxon>
        <taxon>Cerambycidae</taxon>
        <taxon>Lamiinae</taxon>
        <taxon>Acanthocinini</taxon>
        <taxon>Exocentrus</taxon>
    </lineage>
</organism>
<dbReference type="EMBL" id="JANEYG010000050">
    <property type="protein sequence ID" value="KAJ8915719.1"/>
    <property type="molecule type" value="Genomic_DNA"/>
</dbReference>
<reference evidence="1 2" key="1">
    <citation type="journal article" date="2023" name="Insect Mol. Biol.">
        <title>Genome sequencing provides insights into the evolution of gene families encoding plant cell wall-degrading enzymes in longhorned beetles.</title>
        <authorList>
            <person name="Shin N.R."/>
            <person name="Okamura Y."/>
            <person name="Kirsch R."/>
            <person name="Pauchet Y."/>
        </authorList>
    </citation>
    <scope>NUCLEOTIDE SEQUENCE [LARGE SCALE GENOMIC DNA]</scope>
    <source>
        <strain evidence="1">EAD_L_NR</strain>
    </source>
</reference>
<protein>
    <submittedName>
        <fullName evidence="1">Uncharacterized protein</fullName>
    </submittedName>
</protein>
<comment type="caution">
    <text evidence="1">The sequence shown here is derived from an EMBL/GenBank/DDBJ whole genome shotgun (WGS) entry which is preliminary data.</text>
</comment>
<evidence type="ECO:0000313" key="2">
    <source>
        <dbReference type="Proteomes" id="UP001159042"/>
    </source>
</evidence>
<dbReference type="Proteomes" id="UP001159042">
    <property type="component" value="Unassembled WGS sequence"/>
</dbReference>
<evidence type="ECO:0000313" key="1">
    <source>
        <dbReference type="EMBL" id="KAJ8915719.1"/>
    </source>
</evidence>
<gene>
    <name evidence="1" type="ORF">NQ315_000653</name>
</gene>